<dbReference type="GO" id="GO:0016020">
    <property type="term" value="C:membrane"/>
    <property type="evidence" value="ECO:0007669"/>
    <property type="project" value="UniProtKB-SubCell"/>
</dbReference>
<keyword evidence="5 6" id="KW-0472">Membrane</keyword>
<name>Q7V9G0_PROMA</name>
<dbReference type="RefSeq" id="WP_011126022.1">
    <property type="nucleotide sequence ID" value="NC_005042.1"/>
</dbReference>
<keyword evidence="8" id="KW-1185">Reference proteome</keyword>
<reference evidence="7 8" key="1">
    <citation type="journal article" date="2003" name="Proc. Natl. Acad. Sci. U.S.A.">
        <title>Genome sequence of the cyanobacterium Prochlorococcus marinus SS120, a nearly minimal oxyphototrophic genome.</title>
        <authorList>
            <person name="Dufresne A."/>
            <person name="Salanoubat M."/>
            <person name="Partensky F."/>
            <person name="Artiguenave F."/>
            <person name="Axmann I.M."/>
            <person name="Barbe V."/>
            <person name="Duprat S."/>
            <person name="Galperin M.Y."/>
            <person name="Koonin E.V."/>
            <person name="Le Gall F."/>
            <person name="Makarova K.S."/>
            <person name="Ostrowski M."/>
            <person name="Oztas S."/>
            <person name="Robert C."/>
            <person name="Rogozin I.B."/>
            <person name="Scanlan D.J."/>
            <person name="Tandeau de Marsac N."/>
            <person name="Weissenbach J."/>
            <person name="Wincker P."/>
            <person name="Wolf Y.I."/>
            <person name="Hess W.R."/>
        </authorList>
    </citation>
    <scope>NUCLEOTIDE SEQUENCE [LARGE SCALE GENOMIC DNA]</scope>
    <source>
        <strain evidence="8">SARG / CCMP1375 / SS120</strain>
    </source>
</reference>
<evidence type="ECO:0000256" key="4">
    <source>
        <dbReference type="ARBA" id="ARBA00022989"/>
    </source>
</evidence>
<keyword evidence="4 6" id="KW-1133">Transmembrane helix</keyword>
<comment type="subcellular location">
    <subcellularLocation>
        <location evidence="1">Membrane</location>
        <topology evidence="1">Multi-pass membrane protein</topology>
    </subcellularLocation>
</comment>
<evidence type="ECO:0000256" key="1">
    <source>
        <dbReference type="ARBA" id="ARBA00004141"/>
    </source>
</evidence>
<accession>Q7V9G0</accession>
<protein>
    <submittedName>
        <fullName evidence="7">Uncharacterized membrane protein</fullName>
    </submittedName>
</protein>
<dbReference type="EMBL" id="AE017126">
    <property type="protein sequence ID" value="AAQ00917.1"/>
    <property type="molecule type" value="Genomic_DNA"/>
</dbReference>
<dbReference type="STRING" id="167539.Pro_1873"/>
<dbReference type="PATRIC" id="fig|167539.5.peg.1976"/>
<gene>
    <name evidence="7" type="ordered locus">Pro_1873</name>
</gene>
<dbReference type="PANTHER" id="PTHR33510:SF5">
    <property type="entry name" value="PROTEIN TIC 20-II, CHLOROPLASTIC"/>
    <property type="match status" value="1"/>
</dbReference>
<dbReference type="Pfam" id="PF16166">
    <property type="entry name" value="TIC20"/>
    <property type="match status" value="1"/>
</dbReference>
<dbReference type="InterPro" id="IPR005691">
    <property type="entry name" value="Tic20"/>
</dbReference>
<dbReference type="OrthoDB" id="558786at2"/>
<sequence>MITILDKIISVFLYMLPWSDALKYGNNIFQNFPLSKIFIIPTLPIFIIERSLPIGSFLVFLLLFIGIAKNPRVSYFIRFNAMQALLLKLILIIFNYLEILFIQLSGSFFRLDILEIIIFISSLAIVIYASTQCIRGIEPDIPGISASAKMQI</sequence>
<evidence type="ECO:0000313" key="8">
    <source>
        <dbReference type="Proteomes" id="UP000001420"/>
    </source>
</evidence>
<dbReference type="KEGG" id="pma:Pro_1873"/>
<evidence type="ECO:0000256" key="6">
    <source>
        <dbReference type="SAM" id="Phobius"/>
    </source>
</evidence>
<organism evidence="7 8">
    <name type="scientific">Prochlorococcus marinus (strain SARG / CCMP1375 / SS120)</name>
    <dbReference type="NCBI Taxonomy" id="167539"/>
    <lineage>
        <taxon>Bacteria</taxon>
        <taxon>Bacillati</taxon>
        <taxon>Cyanobacteriota</taxon>
        <taxon>Cyanophyceae</taxon>
        <taxon>Synechococcales</taxon>
        <taxon>Prochlorococcaceae</taxon>
        <taxon>Prochlorococcus</taxon>
    </lineage>
</organism>
<dbReference type="EnsemblBacteria" id="AAQ00917">
    <property type="protein sequence ID" value="AAQ00917"/>
    <property type="gene ID" value="Pro_1873"/>
</dbReference>
<feature type="transmembrane region" description="Helical" evidence="6">
    <location>
        <begin position="37"/>
        <end position="64"/>
    </location>
</feature>
<keyword evidence="3 6" id="KW-0812">Transmembrane</keyword>
<evidence type="ECO:0000256" key="5">
    <source>
        <dbReference type="ARBA" id="ARBA00023136"/>
    </source>
</evidence>
<dbReference type="AlphaFoldDB" id="Q7V9G0"/>
<evidence type="ECO:0000256" key="2">
    <source>
        <dbReference type="ARBA" id="ARBA00009596"/>
    </source>
</evidence>
<dbReference type="PANTHER" id="PTHR33510">
    <property type="entry name" value="PROTEIN TIC 20-II, CHLOROPLASTIC"/>
    <property type="match status" value="1"/>
</dbReference>
<proteinExistence type="inferred from homology"/>
<dbReference type="eggNOG" id="ENOG5032T7Z">
    <property type="taxonomic scope" value="Bacteria"/>
</dbReference>
<feature type="transmembrane region" description="Helical" evidence="6">
    <location>
        <begin position="108"/>
        <end position="129"/>
    </location>
</feature>
<evidence type="ECO:0000313" key="7">
    <source>
        <dbReference type="EMBL" id="AAQ00917.1"/>
    </source>
</evidence>
<comment type="similarity">
    <text evidence="2">Belongs to the Tic20 family.</text>
</comment>
<evidence type="ECO:0000256" key="3">
    <source>
        <dbReference type="ARBA" id="ARBA00022692"/>
    </source>
</evidence>
<feature type="transmembrane region" description="Helical" evidence="6">
    <location>
        <begin position="85"/>
        <end position="102"/>
    </location>
</feature>
<dbReference type="HOGENOM" id="CLU_094758_1_0_3"/>
<dbReference type="Proteomes" id="UP000001420">
    <property type="component" value="Chromosome"/>
</dbReference>